<keyword evidence="1" id="KW-0175">Coiled coil</keyword>
<evidence type="ECO:0000259" key="5">
    <source>
        <dbReference type="Pfam" id="PF10633"/>
    </source>
</evidence>
<evidence type="ECO:0000313" key="6">
    <source>
        <dbReference type="EMBL" id="MBE9399395.1"/>
    </source>
</evidence>
<feature type="domain" description="Peptidase M11 gametolysin" evidence="4">
    <location>
        <begin position="293"/>
        <end position="423"/>
    </location>
</feature>
<dbReference type="InterPro" id="IPR024079">
    <property type="entry name" value="MetalloPept_cat_dom_sf"/>
</dbReference>
<dbReference type="Gene3D" id="2.60.40.10">
    <property type="entry name" value="Immunoglobulins"/>
    <property type="match status" value="2"/>
</dbReference>
<keyword evidence="3" id="KW-0732">Signal</keyword>
<dbReference type="InterPro" id="IPR013783">
    <property type="entry name" value="Ig-like_fold"/>
</dbReference>
<dbReference type="Pfam" id="PF17963">
    <property type="entry name" value="Big_9"/>
    <property type="match status" value="3"/>
</dbReference>
<feature type="region of interest" description="Disordered" evidence="2">
    <location>
        <begin position="942"/>
        <end position="961"/>
    </location>
</feature>
<feature type="signal peptide" evidence="3">
    <location>
        <begin position="1"/>
        <end position="30"/>
    </location>
</feature>
<keyword evidence="7" id="KW-1185">Reference proteome</keyword>
<feature type="domain" description="Alpha-galactosidase NEW3" evidence="5">
    <location>
        <begin position="574"/>
        <end position="646"/>
    </location>
</feature>
<evidence type="ECO:0000259" key="4">
    <source>
        <dbReference type="Pfam" id="PF05548"/>
    </source>
</evidence>
<organism evidence="6 7">
    <name type="scientific">Pontibacterium sinense</name>
    <dbReference type="NCBI Taxonomy" id="2781979"/>
    <lineage>
        <taxon>Bacteria</taxon>
        <taxon>Pseudomonadati</taxon>
        <taxon>Pseudomonadota</taxon>
        <taxon>Gammaproteobacteria</taxon>
        <taxon>Oceanospirillales</taxon>
        <taxon>Oceanospirillaceae</taxon>
        <taxon>Pontibacterium</taxon>
    </lineage>
</organism>
<reference evidence="6" key="1">
    <citation type="submission" date="2020-10" db="EMBL/GenBank/DDBJ databases">
        <title>Bacterium isolated from coastal waters sediment.</title>
        <authorList>
            <person name="Chen R.-J."/>
            <person name="Lu D.-C."/>
            <person name="Zhu K.-L."/>
            <person name="Du Z.-J."/>
        </authorList>
    </citation>
    <scope>NUCLEOTIDE SEQUENCE</scope>
    <source>
        <strain evidence="6">N1Y112</strain>
    </source>
</reference>
<evidence type="ECO:0000313" key="7">
    <source>
        <dbReference type="Proteomes" id="UP000640333"/>
    </source>
</evidence>
<dbReference type="GO" id="GO:0008237">
    <property type="term" value="F:metallopeptidase activity"/>
    <property type="evidence" value="ECO:0007669"/>
    <property type="project" value="InterPro"/>
</dbReference>
<dbReference type="SUPFAM" id="SSF55486">
    <property type="entry name" value="Metalloproteases ('zincins'), catalytic domain"/>
    <property type="match status" value="1"/>
</dbReference>
<dbReference type="InterPro" id="IPR018905">
    <property type="entry name" value="A-galactase_NEW3"/>
</dbReference>
<dbReference type="AlphaFoldDB" id="A0A8J7K722"/>
<evidence type="ECO:0000256" key="2">
    <source>
        <dbReference type="SAM" id="MobiDB-lite"/>
    </source>
</evidence>
<dbReference type="InterPro" id="IPR008752">
    <property type="entry name" value="Peptidase_M11"/>
</dbReference>
<dbReference type="NCBIfam" id="NF012211">
    <property type="entry name" value="tand_rpt_95"/>
    <property type="match status" value="3"/>
</dbReference>
<evidence type="ECO:0000256" key="3">
    <source>
        <dbReference type="SAM" id="SignalP"/>
    </source>
</evidence>
<feature type="coiled-coil region" evidence="1">
    <location>
        <begin position="69"/>
        <end position="96"/>
    </location>
</feature>
<evidence type="ECO:0000256" key="1">
    <source>
        <dbReference type="SAM" id="Coils"/>
    </source>
</evidence>
<protein>
    <submittedName>
        <fullName evidence="6">Cadherin-like domain-containing protein</fullName>
    </submittedName>
</protein>
<dbReference type="Gene3D" id="3.40.390.10">
    <property type="entry name" value="Collagenase (Catalytic Domain)"/>
    <property type="match status" value="1"/>
</dbReference>
<name>A0A8J7K722_9GAMM</name>
<dbReference type="RefSeq" id="WP_193955089.1">
    <property type="nucleotide sequence ID" value="NZ_JADEYS010000026.1"/>
</dbReference>
<dbReference type="Gene3D" id="2.60.40.2810">
    <property type="match status" value="2"/>
</dbReference>
<accession>A0A8J7K722</accession>
<comment type="caution">
    <text evidence="6">The sequence shown here is derived from an EMBL/GenBank/DDBJ whole genome shotgun (WGS) entry which is preliminary data.</text>
</comment>
<feature type="compositionally biased region" description="Gly residues" evidence="2">
    <location>
        <begin position="950"/>
        <end position="961"/>
    </location>
</feature>
<gene>
    <name evidence="6" type="ORF">IOQ59_19205</name>
</gene>
<dbReference type="PANTHER" id="PTHR34720">
    <property type="entry name" value="MICROCYSTIN DEPENDENT PROTEIN"/>
    <property type="match status" value="1"/>
</dbReference>
<sequence>MTLKAPTPTHILASLGLTSALLFTSGLAISGPQHDHAATAAYSTPAAARKASSDTTSDFITAHKQWAQARGASNKAQALSNLIAKAEARREMLAKLIKTNPAEALRVAIPEDKQAGLPQKTLELLEQHVEVEGTLEVLYEDYDDGSHKLRRFLKTEFNERFELHFAGKNKHLENGANVSINGLLLSSNDEYASIDGDVALSADEGSVLTLAADGGSTGGSNGGSAASTATSGEQATMVIMVNFQDNPTTPWTQNDVSNTVFGTANDFIMENSFQKTWLSGDVTGWYTLPLSSTSCDSAAIVAAARQAAESNGVNLSAYKRFIYAFPYTSACPFSGVASVGGETSSMLINGSMKWHTVAHEMGHNLGLFHSHALDCGSSVIGSSCTHDEYGDGVDVMGRVLGHFNAFQKERLGWLNSSNITTVLSGGAYQLETFSTPQGSKAKALKIAKGIDPASGEQSWYYVEFRQAVGFDSVFAGNNNVLNGVVVHQGIDGNADSSYLLDMTPNSYSSSYADPKDPALVSGTSFIDADADVTITTDWAGSTGAQVSIDMNAQQSCIFANPSLNVTPNQSQWVSAGTQVAYSVTLSNNDSSNCNSRTFNLSNSLPSGWSSYFTQSSINLAPGASVSTTLYVSSAVAATDGFYNINITGGNGNHSAIGTVTYVVDNPTQANNVPNAYSDSASTSQSTPVTINVLANDNDPDGDTLTISSLSGVYGNATINSNGTVTFTPANGFSGTEVFSYSISDGNGGSASANVTVSVSSINSAPSASSDSASTTENTPVTINLLANDSDPDGDTLTISALTGVYGNASINSNGTVTFTPASGFVGTEVFSYSITDGNGGSSSANVSVNVTASTSTNSAPVAVNDSVTLSSTDSVVIEVLNNDYDPENDTLRVTSVSQGAKGSVRINSNGTITYTPARSFKSNDSFTYTIFDGSKSDTATVSLSLQSSGGNPGGKGNGKKK</sequence>
<dbReference type="EMBL" id="JADEYS010000026">
    <property type="protein sequence ID" value="MBE9399395.1"/>
    <property type="molecule type" value="Genomic_DNA"/>
</dbReference>
<dbReference type="Pfam" id="PF05548">
    <property type="entry name" value="Peptidase_M11"/>
    <property type="match status" value="1"/>
</dbReference>
<feature type="chain" id="PRO_5035252985" evidence="3">
    <location>
        <begin position="31"/>
        <end position="961"/>
    </location>
</feature>
<dbReference type="Pfam" id="PF10633">
    <property type="entry name" value="NPCBM_assoc"/>
    <property type="match status" value="1"/>
</dbReference>
<proteinExistence type="predicted"/>
<dbReference type="PANTHER" id="PTHR34720:SF9">
    <property type="entry name" value="BLR4714 PROTEIN"/>
    <property type="match status" value="1"/>
</dbReference>
<dbReference type="Proteomes" id="UP000640333">
    <property type="component" value="Unassembled WGS sequence"/>
</dbReference>